<accession>A0A7W7K9T5</accession>
<sequence>MVKVTFVQPDGSEETIDAAPGQSMMEAAQASGIRGIVADCGGNCSCGTCRVFVAPEWRARTGTASELELDMLEMHEERQDGERLCCQITLADDLTGVRVAVPKSQF</sequence>
<evidence type="ECO:0000256" key="5">
    <source>
        <dbReference type="ARBA" id="ARBA00023014"/>
    </source>
</evidence>
<dbReference type="AlphaFoldDB" id="A0A7W7K9T5"/>
<dbReference type="EMBL" id="JACHLR010000008">
    <property type="protein sequence ID" value="MBB4858882.1"/>
    <property type="molecule type" value="Genomic_DNA"/>
</dbReference>
<evidence type="ECO:0000313" key="8">
    <source>
        <dbReference type="EMBL" id="MBB4858882.1"/>
    </source>
</evidence>
<evidence type="ECO:0000256" key="4">
    <source>
        <dbReference type="ARBA" id="ARBA00023004"/>
    </source>
</evidence>
<dbReference type="InterPro" id="IPR001055">
    <property type="entry name" value="Adrenodoxin-like"/>
</dbReference>
<reference evidence="8 9" key="1">
    <citation type="submission" date="2020-08" db="EMBL/GenBank/DDBJ databases">
        <title>Functional genomics of gut bacteria from endangered species of beetles.</title>
        <authorList>
            <person name="Carlos-Shanley C."/>
        </authorList>
    </citation>
    <scope>NUCLEOTIDE SEQUENCE [LARGE SCALE GENOMIC DNA]</scope>
    <source>
        <strain evidence="8 9">S00245</strain>
    </source>
</reference>
<keyword evidence="5" id="KW-0411">Iron-sulfur</keyword>
<name>A0A7W7K9T5_9SPHN</name>
<dbReference type="CDD" id="cd00207">
    <property type="entry name" value="fer2"/>
    <property type="match status" value="1"/>
</dbReference>
<protein>
    <submittedName>
        <fullName evidence="8">2Fe-2S ferredoxin</fullName>
    </submittedName>
</protein>
<evidence type="ECO:0000259" key="7">
    <source>
        <dbReference type="PROSITE" id="PS51085"/>
    </source>
</evidence>
<comment type="similarity">
    <text evidence="1">Belongs to the adrenodoxin/putidaredoxin family.</text>
</comment>
<keyword evidence="3" id="KW-0479">Metal-binding</keyword>
<dbReference type="GO" id="GO:0009055">
    <property type="term" value="F:electron transfer activity"/>
    <property type="evidence" value="ECO:0007669"/>
    <property type="project" value="TreeGrafter"/>
</dbReference>
<dbReference type="SUPFAM" id="SSF54292">
    <property type="entry name" value="2Fe-2S ferredoxin-like"/>
    <property type="match status" value="1"/>
</dbReference>
<keyword evidence="9" id="KW-1185">Reference proteome</keyword>
<comment type="caution">
    <text evidence="8">The sequence shown here is derived from an EMBL/GenBank/DDBJ whole genome shotgun (WGS) entry which is preliminary data.</text>
</comment>
<keyword evidence="2" id="KW-0001">2Fe-2S</keyword>
<dbReference type="InterPro" id="IPR036010">
    <property type="entry name" value="2Fe-2S_ferredoxin-like_sf"/>
</dbReference>
<dbReference type="Proteomes" id="UP000555448">
    <property type="component" value="Unassembled WGS sequence"/>
</dbReference>
<feature type="domain" description="2Fe-2S ferredoxin-type" evidence="7">
    <location>
        <begin position="2"/>
        <end position="105"/>
    </location>
</feature>
<dbReference type="Gene3D" id="3.10.20.30">
    <property type="match status" value="1"/>
</dbReference>
<comment type="cofactor">
    <cofactor evidence="6">
        <name>[2Fe-2S] cluster</name>
        <dbReference type="ChEBI" id="CHEBI:190135"/>
    </cofactor>
</comment>
<organism evidence="8 9">
    <name type="scientific">Novosphingobium chloroacetimidivorans</name>
    <dbReference type="NCBI Taxonomy" id="1428314"/>
    <lineage>
        <taxon>Bacteria</taxon>
        <taxon>Pseudomonadati</taxon>
        <taxon>Pseudomonadota</taxon>
        <taxon>Alphaproteobacteria</taxon>
        <taxon>Sphingomonadales</taxon>
        <taxon>Sphingomonadaceae</taxon>
        <taxon>Novosphingobium</taxon>
    </lineage>
</organism>
<keyword evidence="4" id="KW-0408">Iron</keyword>
<dbReference type="PANTHER" id="PTHR23426">
    <property type="entry name" value="FERREDOXIN/ADRENODOXIN"/>
    <property type="match status" value="1"/>
</dbReference>
<dbReference type="GO" id="GO:0140647">
    <property type="term" value="P:P450-containing electron transport chain"/>
    <property type="evidence" value="ECO:0007669"/>
    <property type="project" value="InterPro"/>
</dbReference>
<dbReference type="PROSITE" id="PS51085">
    <property type="entry name" value="2FE2S_FER_2"/>
    <property type="match status" value="1"/>
</dbReference>
<gene>
    <name evidence="8" type="ORF">HNO88_002208</name>
</gene>
<evidence type="ECO:0000256" key="2">
    <source>
        <dbReference type="ARBA" id="ARBA00022714"/>
    </source>
</evidence>
<dbReference type="InterPro" id="IPR001041">
    <property type="entry name" value="2Fe-2S_ferredoxin-type"/>
</dbReference>
<dbReference type="GO" id="GO:0046872">
    <property type="term" value="F:metal ion binding"/>
    <property type="evidence" value="ECO:0007669"/>
    <property type="project" value="UniProtKB-KW"/>
</dbReference>
<evidence type="ECO:0000313" key="9">
    <source>
        <dbReference type="Proteomes" id="UP000555448"/>
    </source>
</evidence>
<dbReference type="InterPro" id="IPR012675">
    <property type="entry name" value="Beta-grasp_dom_sf"/>
</dbReference>
<evidence type="ECO:0000256" key="3">
    <source>
        <dbReference type="ARBA" id="ARBA00022723"/>
    </source>
</evidence>
<proteinExistence type="inferred from homology"/>
<dbReference type="RefSeq" id="WP_184244977.1">
    <property type="nucleotide sequence ID" value="NZ_JACHLR010000008.1"/>
</dbReference>
<dbReference type="GO" id="GO:0051537">
    <property type="term" value="F:2 iron, 2 sulfur cluster binding"/>
    <property type="evidence" value="ECO:0007669"/>
    <property type="project" value="UniProtKB-KW"/>
</dbReference>
<evidence type="ECO:0000256" key="6">
    <source>
        <dbReference type="ARBA" id="ARBA00034078"/>
    </source>
</evidence>
<dbReference type="PANTHER" id="PTHR23426:SF65">
    <property type="entry name" value="FERREDOXIN-2, MITOCHONDRIAL"/>
    <property type="match status" value="1"/>
</dbReference>
<dbReference type="Pfam" id="PF00111">
    <property type="entry name" value="Fer2"/>
    <property type="match status" value="1"/>
</dbReference>
<evidence type="ECO:0000256" key="1">
    <source>
        <dbReference type="ARBA" id="ARBA00010914"/>
    </source>
</evidence>